<name>A0AA38GW20_TAXCH</name>
<dbReference type="PANTHER" id="PTHR13052:SF2">
    <property type="entry name" value="NUCLEAR FACTOR KAPPA-B-BINDING PROTEIN"/>
    <property type="match status" value="1"/>
</dbReference>
<dbReference type="InterPro" id="IPR024867">
    <property type="entry name" value="NFRKB"/>
</dbReference>
<reference evidence="5 6" key="1">
    <citation type="journal article" date="2021" name="Nat. Plants">
        <title>The Taxus genome provides insights into paclitaxel biosynthesis.</title>
        <authorList>
            <person name="Xiong X."/>
            <person name="Gou J."/>
            <person name="Liao Q."/>
            <person name="Li Y."/>
            <person name="Zhou Q."/>
            <person name="Bi G."/>
            <person name="Li C."/>
            <person name="Du R."/>
            <person name="Wang X."/>
            <person name="Sun T."/>
            <person name="Guo L."/>
            <person name="Liang H."/>
            <person name="Lu P."/>
            <person name="Wu Y."/>
            <person name="Zhang Z."/>
            <person name="Ro D.K."/>
            <person name="Shang Y."/>
            <person name="Huang S."/>
            <person name="Yan J."/>
        </authorList>
    </citation>
    <scope>NUCLEOTIDE SEQUENCE [LARGE SCALE GENOMIC DNA]</scope>
    <source>
        <strain evidence="5">Ta-2019</strain>
    </source>
</reference>
<dbReference type="PANTHER" id="PTHR13052">
    <property type="entry name" value="NFRKB-RELATED"/>
    <property type="match status" value="1"/>
</dbReference>
<evidence type="ECO:0000313" key="6">
    <source>
        <dbReference type="Proteomes" id="UP000824469"/>
    </source>
</evidence>
<evidence type="ECO:0000256" key="1">
    <source>
        <dbReference type="ARBA" id="ARBA00004123"/>
    </source>
</evidence>
<feature type="region of interest" description="Disordered" evidence="3">
    <location>
        <begin position="424"/>
        <end position="449"/>
    </location>
</feature>
<dbReference type="AlphaFoldDB" id="A0AA38GW20"/>
<protein>
    <recommendedName>
        <fullName evidence="4">DEUBAD domain-containing protein</fullName>
    </recommendedName>
</protein>
<comment type="caution">
    <text evidence="5">The sequence shown here is derived from an EMBL/GenBank/DDBJ whole genome shotgun (WGS) entry which is preliminary data.</text>
</comment>
<feature type="domain" description="DEUBAD" evidence="4">
    <location>
        <begin position="93"/>
        <end position="204"/>
    </location>
</feature>
<dbReference type="Proteomes" id="UP000824469">
    <property type="component" value="Unassembled WGS sequence"/>
</dbReference>
<feature type="compositionally biased region" description="Polar residues" evidence="3">
    <location>
        <begin position="433"/>
        <end position="448"/>
    </location>
</feature>
<evidence type="ECO:0000256" key="2">
    <source>
        <dbReference type="ARBA" id="ARBA00023242"/>
    </source>
</evidence>
<comment type="subcellular location">
    <subcellularLocation>
        <location evidence="1">Nucleus</location>
    </subcellularLocation>
</comment>
<sequence>MAAGQQMRPLNRIHDVSNNGVLEFCSEKMKINLELSKWFQTMRPHIALEWDDNQRKAVAQKEQVGVTWRHLLPFQDPSSCHSCVDLADVFIVPKELYELKDLKDVLTYEAWHTCFSDSERKLLSEFLPKGLDAEEVIQSLLIGHNLHFGNPFIVWGLLLCSGGMHPDVVRLREVELRASKKAYYSELQKYHNNMLETLQRWKEAWKSCENPEREFPQSIWKGSQMNDDAKMDVMTKGGNMVVSNPKKQDKLHATFKESSEEMLREHWLFLVLRDLPVAYSTFVEGHLQRHLQRSNLQKEILERQKFVLDKVKCKENLIDSMNICNTTEGAQAKKKMDLSPINNLSGHVFAEIEEVEKSEVDFTKSYSQSNIEHAASEPFDSEEPSVEIALSTTKSLPVQISSVHWSPCLKMIPQLTKYEEHGSCLSGIENPQPGENVSPNSRLKQSSDCSDEQPIRICKDDVLSSIKETLSTTYADSPEFSSHCAFGSTGKESSDFLRRKRSILWTRSLLTGETSVDDSIRRNIVREEPEKRPCFGIEKPGTLQNVAYYQSHFSPQRDQSAKNQSCSFLVQKDKKAGIESHILHVKQPLTAENPTGEPEIHPFNNRQGHLETQILSLSRDHPSHLSLGHPQQSDNNYHFKLDTQIFQEQQRKISPCSPFSGDLTKIANLPDMKSDETHSLFLSSCNDIQARGRQPSLNHEINQAGNNCSLPCCSVSGQTQQGFQHASHSTQELQFFTNKKSKEHDHQLQHRDSMQSGKQECLNDHLQEQHIFKENHHQENQHFLFQHSGQNQSLQSSWQQDLFLPGLSPAVLSNWNVSPQAVPCRPLPGTAMQQLETYAGHRNGSNNQFHASWSPPEFLQRPSVTAHGHAGSSGERKLFGSLPQWDGSLRSTYGILNHDQYGNMKNYTSIGCFTSNNGHGKDDWIQFEHSHANPPYGRPHETGSAYAHIPCINISPTSYPNSQIALFRQQSSDLQNINGQGLSLRSPWSL</sequence>
<keyword evidence="6" id="KW-1185">Reference proteome</keyword>
<gene>
    <name evidence="5" type="ORF">KI387_001474</name>
</gene>
<dbReference type="EMBL" id="JAHRHJ020000001">
    <property type="protein sequence ID" value="KAH9329366.1"/>
    <property type="molecule type" value="Genomic_DNA"/>
</dbReference>
<proteinExistence type="predicted"/>
<dbReference type="PROSITE" id="PS51916">
    <property type="entry name" value="DEUBAD"/>
    <property type="match status" value="1"/>
</dbReference>
<organism evidence="5 6">
    <name type="scientific">Taxus chinensis</name>
    <name type="common">Chinese yew</name>
    <name type="synonym">Taxus wallichiana var. chinensis</name>
    <dbReference type="NCBI Taxonomy" id="29808"/>
    <lineage>
        <taxon>Eukaryota</taxon>
        <taxon>Viridiplantae</taxon>
        <taxon>Streptophyta</taxon>
        <taxon>Embryophyta</taxon>
        <taxon>Tracheophyta</taxon>
        <taxon>Spermatophyta</taxon>
        <taxon>Pinopsida</taxon>
        <taxon>Pinidae</taxon>
        <taxon>Conifers II</taxon>
        <taxon>Cupressales</taxon>
        <taxon>Taxaceae</taxon>
        <taxon>Taxus</taxon>
    </lineage>
</organism>
<evidence type="ECO:0000256" key="3">
    <source>
        <dbReference type="SAM" id="MobiDB-lite"/>
    </source>
</evidence>
<evidence type="ECO:0000313" key="5">
    <source>
        <dbReference type="EMBL" id="KAH9329366.1"/>
    </source>
</evidence>
<keyword evidence="2" id="KW-0539">Nucleus</keyword>
<dbReference type="InterPro" id="IPR044867">
    <property type="entry name" value="DEUBAD_dom"/>
</dbReference>
<dbReference type="OMA" id="TYGILNH"/>
<accession>A0AA38GW20</accession>
<dbReference type="CDD" id="cd21865">
    <property type="entry name" value="DEUBAD_NFRKB"/>
    <property type="match status" value="1"/>
</dbReference>
<dbReference type="GO" id="GO:0031011">
    <property type="term" value="C:Ino80 complex"/>
    <property type="evidence" value="ECO:0007669"/>
    <property type="project" value="InterPro"/>
</dbReference>
<evidence type="ECO:0000259" key="4">
    <source>
        <dbReference type="PROSITE" id="PS51916"/>
    </source>
</evidence>